<evidence type="ECO:0000256" key="1">
    <source>
        <dbReference type="SAM" id="MobiDB-lite"/>
    </source>
</evidence>
<reference evidence="2" key="1">
    <citation type="submission" date="2023-08" db="EMBL/GenBank/DDBJ databases">
        <title>Black Yeasts Isolated from many extreme environments.</title>
        <authorList>
            <person name="Coleine C."/>
            <person name="Stajich J.E."/>
            <person name="Selbmann L."/>
        </authorList>
    </citation>
    <scope>NUCLEOTIDE SEQUENCE</scope>
    <source>
        <strain evidence="2">CCFEE 5810</strain>
    </source>
</reference>
<sequence>MPKYHAVGVSASLSVSNLQSSWSTVFDLRMSAEQRAERIENGFATGRKLPETPIGSDGGTKGVVQFVGEHEDLPIFVVEAGEGVCKKQLDRDLVEEEEGMACGGPVMAMGMGMESTQDGEDDVAEGDDAVMDAERMDIDSPLTSLTGTPSVVEAPSSLRRQNPPTSPTPMTARKRTKRAKKAHRVEQFSAELTSLSDLSHLRSFLDAPYGPQALCLTVEMGASLLAKAGYDSRKTGRDLKLEVFLNGELVAGSLFNSRGIAVEVKNDKVRFHGTRIHRQSERPWTYQTSKASATQDETLAKERWDAISLSISREVHARGRNKWGVMPPSAEVLCALSKMDLPERLKSHHGLAVIDLVITSGTGKKYGPDTAYITKPIRMDDPRYKVSPNAGFSIRKDSSDPFTDDGEMLFGMTAVDVSPLRGLNFPALDNGRSATRHTSPFRGMSLAAPSPPKHFQSSPEVPLIRQRRSVTAAPETPTKNRVLNARAPELELDLHGVNLNMRVTMFETAHGKTSQQRTLKRRLSDIKQMNATNAAKAIAALKLELGEEKMHAINRASRLRAAEEAMLSSPSKRARLDDDTATQGVDWDALSMLADVALAGQDGTIDPQYTMWPAPVLDQSGAIGDVEMMEPGERVRMDSAVDVNGMGMLDLLADPEMGEPQEMDSFMMPSNFAALYGPVASEDLTTVAAHENPALALDPNAIFQGAPQHTTPKKSTRASALANSPCAVPVKASMRKGRTPTRSLKKAGESIYQPRIGSPFPLDPLLSASPSPAKSGRGANRTSKAWNPYEQTLQQALAEAAEKDGVGGLGKESVVRYAEMVEGRQRQIGKARSGEFKEESVVVAMRWVVV</sequence>
<evidence type="ECO:0000313" key="2">
    <source>
        <dbReference type="EMBL" id="KAK5695792.1"/>
    </source>
</evidence>
<comment type="caution">
    <text evidence="2">The sequence shown here is derived from an EMBL/GenBank/DDBJ whole genome shotgun (WGS) entry which is preliminary data.</text>
</comment>
<gene>
    <name evidence="2" type="ORF">LTR97_008212</name>
</gene>
<dbReference type="EMBL" id="JAVRQU010000013">
    <property type="protein sequence ID" value="KAK5695792.1"/>
    <property type="molecule type" value="Genomic_DNA"/>
</dbReference>
<feature type="region of interest" description="Disordered" evidence="1">
    <location>
        <begin position="140"/>
        <end position="182"/>
    </location>
</feature>
<feature type="compositionally biased region" description="Basic residues" evidence="1">
    <location>
        <begin position="172"/>
        <end position="182"/>
    </location>
</feature>
<feature type="region of interest" description="Disordered" evidence="1">
    <location>
        <begin position="434"/>
        <end position="462"/>
    </location>
</feature>
<protein>
    <submittedName>
        <fullName evidence="2">Uncharacterized protein</fullName>
    </submittedName>
</protein>
<dbReference type="AlphaFoldDB" id="A0AAN8A041"/>
<name>A0AAN8A041_9PEZI</name>
<evidence type="ECO:0000313" key="3">
    <source>
        <dbReference type="Proteomes" id="UP001310594"/>
    </source>
</evidence>
<organism evidence="2 3">
    <name type="scientific">Elasticomyces elasticus</name>
    <dbReference type="NCBI Taxonomy" id="574655"/>
    <lineage>
        <taxon>Eukaryota</taxon>
        <taxon>Fungi</taxon>
        <taxon>Dikarya</taxon>
        <taxon>Ascomycota</taxon>
        <taxon>Pezizomycotina</taxon>
        <taxon>Dothideomycetes</taxon>
        <taxon>Dothideomycetidae</taxon>
        <taxon>Mycosphaerellales</taxon>
        <taxon>Teratosphaeriaceae</taxon>
        <taxon>Elasticomyces</taxon>
    </lineage>
</organism>
<proteinExistence type="predicted"/>
<accession>A0AAN8A041</accession>
<dbReference type="Proteomes" id="UP001310594">
    <property type="component" value="Unassembled WGS sequence"/>
</dbReference>